<evidence type="ECO:0000256" key="3">
    <source>
        <dbReference type="ARBA" id="ARBA00022741"/>
    </source>
</evidence>
<feature type="region of interest" description="Disordered" evidence="8">
    <location>
        <begin position="581"/>
        <end position="605"/>
    </location>
</feature>
<evidence type="ECO:0008006" key="11">
    <source>
        <dbReference type="Google" id="ProtNLM"/>
    </source>
</evidence>
<evidence type="ECO:0000256" key="7">
    <source>
        <dbReference type="ARBA" id="ARBA00023306"/>
    </source>
</evidence>
<dbReference type="PANTHER" id="PTHR12172:SF0">
    <property type="entry name" value="CELL CYCLE CHECKPOINT PROTEIN RAD17"/>
    <property type="match status" value="1"/>
</dbReference>
<dbReference type="PANTHER" id="PTHR12172">
    <property type="entry name" value="CELL CYCLE CHECKPOINT PROTEIN RAD17"/>
    <property type="match status" value="1"/>
</dbReference>
<dbReference type="GO" id="GO:0033314">
    <property type="term" value="P:mitotic DNA replication checkpoint signaling"/>
    <property type="evidence" value="ECO:0007669"/>
    <property type="project" value="TreeGrafter"/>
</dbReference>
<evidence type="ECO:0000256" key="5">
    <source>
        <dbReference type="ARBA" id="ARBA00022840"/>
    </source>
</evidence>
<dbReference type="Pfam" id="PF03215">
    <property type="entry name" value="Rad17"/>
    <property type="match status" value="1"/>
</dbReference>
<organism evidence="9 10">
    <name type="scientific">Calicophoron daubneyi</name>
    <name type="common">Rumen fluke</name>
    <name type="synonym">Paramphistomum daubneyi</name>
    <dbReference type="NCBI Taxonomy" id="300641"/>
    <lineage>
        <taxon>Eukaryota</taxon>
        <taxon>Metazoa</taxon>
        <taxon>Spiralia</taxon>
        <taxon>Lophotrochozoa</taxon>
        <taxon>Platyhelminthes</taxon>
        <taxon>Trematoda</taxon>
        <taxon>Digenea</taxon>
        <taxon>Plagiorchiida</taxon>
        <taxon>Pronocephalata</taxon>
        <taxon>Paramphistomoidea</taxon>
        <taxon>Paramphistomidae</taxon>
        <taxon>Calicophoron</taxon>
    </lineage>
</organism>
<evidence type="ECO:0000313" key="9">
    <source>
        <dbReference type="EMBL" id="CAL5131634.1"/>
    </source>
</evidence>
<dbReference type="EMBL" id="CAXLJL010000101">
    <property type="protein sequence ID" value="CAL5131634.1"/>
    <property type="molecule type" value="Genomic_DNA"/>
</dbReference>
<dbReference type="GO" id="GO:0003689">
    <property type="term" value="F:DNA clamp loader activity"/>
    <property type="evidence" value="ECO:0007669"/>
    <property type="project" value="TreeGrafter"/>
</dbReference>
<evidence type="ECO:0000256" key="4">
    <source>
        <dbReference type="ARBA" id="ARBA00022763"/>
    </source>
</evidence>
<dbReference type="Gene3D" id="3.40.50.300">
    <property type="entry name" value="P-loop containing nucleotide triphosphate hydrolases"/>
    <property type="match status" value="1"/>
</dbReference>
<dbReference type="AlphaFoldDB" id="A0AAV2T385"/>
<keyword evidence="7" id="KW-0131">Cell cycle</keyword>
<protein>
    <recommendedName>
        <fullName evidence="11">Cell cycle checkpoint protein RAD17</fullName>
    </recommendedName>
</protein>
<feature type="compositionally biased region" description="Acidic residues" evidence="8">
    <location>
        <begin position="583"/>
        <end position="599"/>
    </location>
</feature>
<dbReference type="InterPro" id="IPR004582">
    <property type="entry name" value="Checkpoint_prot_Rad17_Rad24"/>
</dbReference>
<dbReference type="GO" id="GO:0005634">
    <property type="term" value="C:nucleus"/>
    <property type="evidence" value="ECO:0007669"/>
    <property type="project" value="UniProtKB-SubCell"/>
</dbReference>
<dbReference type="GO" id="GO:0005524">
    <property type="term" value="F:ATP binding"/>
    <property type="evidence" value="ECO:0007669"/>
    <property type="project" value="UniProtKB-KW"/>
</dbReference>
<comment type="caution">
    <text evidence="9">The sequence shown here is derived from an EMBL/GenBank/DDBJ whole genome shotgun (WGS) entry which is preliminary data.</text>
</comment>
<comment type="similarity">
    <text evidence="2">Belongs to the rad17/RAD24 family.</text>
</comment>
<dbReference type="SUPFAM" id="SSF52540">
    <property type="entry name" value="P-loop containing nucleoside triphosphate hydrolases"/>
    <property type="match status" value="1"/>
</dbReference>
<dbReference type="GO" id="GO:0006281">
    <property type="term" value="P:DNA repair"/>
    <property type="evidence" value="ECO:0007669"/>
    <property type="project" value="InterPro"/>
</dbReference>
<keyword evidence="5" id="KW-0067">ATP-binding</keyword>
<reference evidence="9" key="1">
    <citation type="submission" date="2024-06" db="EMBL/GenBank/DDBJ databases">
        <authorList>
            <person name="Liu X."/>
            <person name="Lenzi L."/>
            <person name="Haldenby T S."/>
            <person name="Uol C."/>
        </authorList>
    </citation>
    <scope>NUCLEOTIDE SEQUENCE</scope>
</reference>
<dbReference type="CDD" id="cd00267">
    <property type="entry name" value="ABC_ATPase"/>
    <property type="match status" value="1"/>
</dbReference>
<proteinExistence type="inferred from homology"/>
<gene>
    <name evidence="9" type="ORF">CDAUBV1_LOCUS4150</name>
</gene>
<comment type="subcellular location">
    <subcellularLocation>
        <location evidence="1">Nucleus</location>
    </subcellularLocation>
</comment>
<keyword evidence="4" id="KW-0227">DNA damage</keyword>
<name>A0AAV2T385_CALDB</name>
<sequence length="605" mass="66674">MPGRPSRTASSAAQWMMATVASADLPITIPAAPHLWIEKFEPQSELDLTVHRDKVRELAGILNDLFSAKLATTGGQILVISGPSGSGKTVTLRALLRARSLARPSPVKLVEWNDESLGPDDFSQLEDFVIQVGRYGAVIESGDSDIGKPYAILLKNLPTSIADSVPRFHRLLRLHRTRAQPSCLLVLVISSSSSAMEGMLPERLLCPPSLRDELGIRRVEFNPVAPSLVLKALLRITVAEGNQPGVRALPRTALQQLSHECGGDLRTAVNQLQFQMKSGWNKYTMAVDAHRDIGLQLFRVLGKILYCKREEDSQHSKNVSSPEHVVPLPPHLSYWKRPPLTFDLEQVLDQCHLDGDNIVAWLHENYLDFTQNLNAVHWSADRISWADAFLSGGMNWRLGLTPAADWNSGTGYTTSGGIRGRHFYCSASRHYPALVVARSLLLADGISEESTAAQSSKRMRHARGFHPFRSPSTMDCCRVAADRLRCLEGVLTSRCQSYGLTMIQQRLSNRHYLVLDWLPNVLKTQTLGRLASSDDSGTIASVCSFTRSADPRGKSKGCFKSADTRSNLVLAGDDDLRLCPPDAAEEGDALPIEECDSDTELGRNR</sequence>
<dbReference type="GO" id="GO:0003682">
    <property type="term" value="F:chromatin binding"/>
    <property type="evidence" value="ECO:0007669"/>
    <property type="project" value="TreeGrafter"/>
</dbReference>
<evidence type="ECO:0000313" key="10">
    <source>
        <dbReference type="Proteomes" id="UP001497525"/>
    </source>
</evidence>
<dbReference type="Proteomes" id="UP001497525">
    <property type="component" value="Unassembled WGS sequence"/>
</dbReference>
<dbReference type="InterPro" id="IPR027417">
    <property type="entry name" value="P-loop_NTPase"/>
</dbReference>
<keyword evidence="6" id="KW-0539">Nucleus</keyword>
<evidence type="ECO:0000256" key="6">
    <source>
        <dbReference type="ARBA" id="ARBA00023242"/>
    </source>
</evidence>
<evidence type="ECO:0000256" key="1">
    <source>
        <dbReference type="ARBA" id="ARBA00004123"/>
    </source>
</evidence>
<evidence type="ECO:0000256" key="8">
    <source>
        <dbReference type="SAM" id="MobiDB-lite"/>
    </source>
</evidence>
<accession>A0AAV2T385</accession>
<keyword evidence="3" id="KW-0547">Nucleotide-binding</keyword>
<dbReference type="GO" id="GO:0000077">
    <property type="term" value="P:DNA damage checkpoint signaling"/>
    <property type="evidence" value="ECO:0007669"/>
    <property type="project" value="TreeGrafter"/>
</dbReference>
<evidence type="ECO:0000256" key="2">
    <source>
        <dbReference type="ARBA" id="ARBA00006168"/>
    </source>
</evidence>